<dbReference type="EMBL" id="LRHK01000001">
    <property type="protein sequence ID" value="KWX18740.1"/>
    <property type="molecule type" value="Genomic_DNA"/>
</dbReference>
<name>A0A132P8V3_ENTFC</name>
<reference evidence="2 4" key="1">
    <citation type="submission" date="2016-01" db="EMBL/GenBank/DDBJ databases">
        <title>Molecular Mechanisms for transfer of large genomic segments between Enterococcus faecium strains.</title>
        <authorList>
            <person name="Garcia-Solache M.A."/>
            <person name="Lebreton F."/>
            <person name="Mclaughlin R.E."/>
            <person name="Whiteaker J.D."/>
            <person name="Gilmore M.S."/>
            <person name="Rice L.B."/>
        </authorList>
    </citation>
    <scope>NUCLEOTIDE SEQUENCE [LARGE SCALE GENOMIC DNA]</scope>
    <source>
        <strain evidence="2 4">D344RRF x C68</strain>
    </source>
</reference>
<dbReference type="Proteomes" id="UP000070452">
    <property type="component" value="Unassembled WGS sequence"/>
</dbReference>
<protein>
    <submittedName>
        <fullName evidence="2">Uncharacterized protein</fullName>
    </submittedName>
</protein>
<dbReference type="EMBL" id="FKLM01000070">
    <property type="protein sequence ID" value="SAM52841.1"/>
    <property type="molecule type" value="Genomic_DNA"/>
</dbReference>
<evidence type="ECO:0000313" key="2">
    <source>
        <dbReference type="EMBL" id="KWX18740.1"/>
    </source>
</evidence>
<dbReference type="EMBL" id="LRHK01000001">
    <property type="protein sequence ID" value="KWX17202.1"/>
    <property type="molecule type" value="Genomic_DNA"/>
</dbReference>
<sequence>MKYEIPLSEADVQSIINGREVNKKLPDGTELVIRQSYLKDMAAPVLIDRFNVTDSVVENHLKEFRSSINDTFRLGS</sequence>
<dbReference type="RefSeq" id="WP_002299059.1">
    <property type="nucleotide sequence ID" value="NZ_CAMRQV010000023.1"/>
</dbReference>
<proteinExistence type="predicted"/>
<dbReference type="Proteomes" id="UP000183509">
    <property type="component" value="Unassembled WGS sequence"/>
</dbReference>
<evidence type="ECO:0000313" key="5">
    <source>
        <dbReference type="Proteomes" id="UP000183509"/>
    </source>
</evidence>
<evidence type="ECO:0000313" key="3">
    <source>
        <dbReference type="EMBL" id="SAM52841.1"/>
    </source>
</evidence>
<accession>A0A132P8V3</accession>
<evidence type="ECO:0000313" key="4">
    <source>
        <dbReference type="Proteomes" id="UP000070452"/>
    </source>
</evidence>
<organism evidence="2 4">
    <name type="scientific">Enterococcus faecium</name>
    <name type="common">Streptococcus faecium</name>
    <dbReference type="NCBI Taxonomy" id="1352"/>
    <lineage>
        <taxon>Bacteria</taxon>
        <taxon>Bacillati</taxon>
        <taxon>Bacillota</taxon>
        <taxon>Bacilli</taxon>
        <taxon>Lactobacillales</taxon>
        <taxon>Enterococcaceae</taxon>
        <taxon>Enterococcus</taxon>
    </lineage>
</organism>
<gene>
    <name evidence="1" type="ORF">AWT83_01260</name>
    <name evidence="2" type="ORF">AWT83_09760</name>
    <name evidence="3" type="ORF">DTPHA_602624</name>
</gene>
<evidence type="ECO:0000313" key="1">
    <source>
        <dbReference type="EMBL" id="KWX17202.1"/>
    </source>
</evidence>
<reference evidence="3 5" key="2">
    <citation type="submission" date="2016-04" db="EMBL/GenBank/DDBJ databases">
        <authorList>
            <person name="Millard A."/>
        </authorList>
    </citation>
    <scope>NUCLEOTIDE SEQUENCE [LARGE SCALE GENOMIC DNA]</scope>
    <source>
        <strain evidence="3">Isolate 22</strain>
    </source>
</reference>
<dbReference type="AlphaFoldDB" id="A0A132P8V3"/>
<comment type="caution">
    <text evidence="2">The sequence shown here is derived from an EMBL/GenBank/DDBJ whole genome shotgun (WGS) entry which is preliminary data.</text>
</comment>